<sequence length="50" mass="5674">MITGRAVQHHQAVQTTHPKTLRPLLCERILTQRHPTKPNQPPDTTPTVKV</sequence>
<organism evidence="2 3">
    <name type="scientific">Bifidobacterium thermophilum RBL67</name>
    <dbReference type="NCBI Taxonomy" id="1254439"/>
    <lineage>
        <taxon>Bacteria</taxon>
        <taxon>Bacillati</taxon>
        <taxon>Actinomycetota</taxon>
        <taxon>Actinomycetes</taxon>
        <taxon>Bifidobacteriales</taxon>
        <taxon>Bifidobacteriaceae</taxon>
        <taxon>Bifidobacterium</taxon>
    </lineage>
</organism>
<dbReference type="EMBL" id="CP004346">
    <property type="protein sequence ID" value="AGH40751.1"/>
    <property type="molecule type" value="Genomic_DNA"/>
</dbReference>
<keyword evidence="3" id="KW-1185">Reference proteome</keyword>
<dbReference type="PATRIC" id="fig|1254439.12.peg.484"/>
<dbReference type="Proteomes" id="UP000011835">
    <property type="component" value="Chromosome"/>
</dbReference>
<evidence type="ECO:0000313" key="2">
    <source>
        <dbReference type="EMBL" id="AGH40751.1"/>
    </source>
</evidence>
<evidence type="ECO:0000313" key="3">
    <source>
        <dbReference type="Proteomes" id="UP000011835"/>
    </source>
</evidence>
<feature type="region of interest" description="Disordered" evidence="1">
    <location>
        <begin position="1"/>
        <end position="50"/>
    </location>
</feature>
<dbReference type="KEGG" id="btp:D805_0484"/>
<evidence type="ECO:0000256" key="1">
    <source>
        <dbReference type="SAM" id="MobiDB-lite"/>
    </source>
</evidence>
<dbReference type="AlphaFoldDB" id="M4RBA4"/>
<protein>
    <submittedName>
        <fullName evidence="2">Uncharacterized protein</fullName>
    </submittedName>
</protein>
<reference evidence="2 3" key="1">
    <citation type="journal article" date="2013" name="Genome Announc.">
        <title>Complete Genome Sequence of the Probiotic Bifidobacterium thermophilum Strain RBL67.</title>
        <authorList>
            <person name="Jans C."/>
            <person name="Lacroix C."/>
            <person name="Follador R."/>
            <person name="Stevens M.J."/>
        </authorList>
    </citation>
    <scope>NUCLEOTIDE SEQUENCE [LARGE SCALE GENOMIC DNA]</scope>
    <source>
        <strain evidence="2 3">RBL67</strain>
    </source>
</reference>
<proteinExistence type="predicted"/>
<accession>M4RBA4</accession>
<dbReference type="HOGENOM" id="CLU_3115087_0_0_11"/>
<gene>
    <name evidence="2" type="ORF">D805_0484</name>
</gene>
<name>M4RBA4_9BIFI</name>